<keyword evidence="2" id="KW-1185">Reference proteome</keyword>
<organism evidence="1 2">
    <name type="scientific">Desulfacinum infernum DSM 9756</name>
    <dbReference type="NCBI Taxonomy" id="1121391"/>
    <lineage>
        <taxon>Bacteria</taxon>
        <taxon>Pseudomonadati</taxon>
        <taxon>Thermodesulfobacteriota</taxon>
        <taxon>Syntrophobacteria</taxon>
        <taxon>Syntrophobacterales</taxon>
        <taxon>Syntrophobacteraceae</taxon>
        <taxon>Desulfacinum</taxon>
    </lineage>
</organism>
<protein>
    <submittedName>
        <fullName evidence="1">Uncharacterized protein</fullName>
    </submittedName>
</protein>
<dbReference type="NCBIfam" id="NF003323">
    <property type="entry name" value="PRK04334.1-3"/>
    <property type="match status" value="1"/>
</dbReference>
<dbReference type="Proteomes" id="UP000184076">
    <property type="component" value="Unassembled WGS sequence"/>
</dbReference>
<dbReference type="EMBL" id="FQVB01000007">
    <property type="protein sequence ID" value="SHE80031.1"/>
    <property type="molecule type" value="Genomic_DNA"/>
</dbReference>
<dbReference type="InterPro" id="IPR003374">
    <property type="entry name" value="ApbE-like_sf"/>
</dbReference>
<gene>
    <name evidence="1" type="ORF">SAMN02745206_00859</name>
</gene>
<evidence type="ECO:0000313" key="2">
    <source>
        <dbReference type="Proteomes" id="UP000184076"/>
    </source>
</evidence>
<proteinExistence type="predicted"/>
<reference evidence="2" key="1">
    <citation type="submission" date="2016-11" db="EMBL/GenBank/DDBJ databases">
        <authorList>
            <person name="Varghese N."/>
            <person name="Submissions S."/>
        </authorList>
    </citation>
    <scope>NUCLEOTIDE SEQUENCE [LARGE SCALE GENOMIC DNA]</scope>
    <source>
        <strain evidence="2">DSM 9756</strain>
    </source>
</reference>
<dbReference type="SUPFAM" id="SSF143631">
    <property type="entry name" value="ApbE-like"/>
    <property type="match status" value="1"/>
</dbReference>
<dbReference type="OrthoDB" id="9787842at2"/>
<dbReference type="InterPro" id="IPR007183">
    <property type="entry name" value="UPF0280"/>
</dbReference>
<sequence>MDRRSAERFYRYHHKSRGWYVFQVRVEQTDLWIRAQADLTRPAHDLVISFRRQLGKYIASAPRFLHALEPLEEDPLAPPLVQAMIRAGRAAGVGPMAAVAGAIAQAVAERLSRWSPSVLVENGGDCYLMASEDLVVSIYPGEHSPFRDSLAVRLPADTFPWAVCTSSASIGHSLSLGRADAATVLAKDAALADACATALGNRIRRPEDLDPAMDWVRSIPGVEGALAICGDKLAAWGAVELTVP</sequence>
<accession>A0A1M4WFG3</accession>
<dbReference type="Gene3D" id="3.10.520.10">
    <property type="entry name" value="ApbE-like domains"/>
    <property type="match status" value="1"/>
</dbReference>
<evidence type="ECO:0000313" key="1">
    <source>
        <dbReference type="EMBL" id="SHE80031.1"/>
    </source>
</evidence>
<dbReference type="AlphaFoldDB" id="A0A1M4WFG3"/>
<dbReference type="RefSeq" id="WP_073037295.1">
    <property type="nucleotide sequence ID" value="NZ_FQVB01000007.1"/>
</dbReference>
<name>A0A1M4WFG3_9BACT</name>
<dbReference type="PIRSF" id="PIRSF006421">
    <property type="entry name" value="UCP006421"/>
    <property type="match status" value="1"/>
</dbReference>
<dbReference type="STRING" id="1121391.SAMN02745206_00859"/>